<proteinExistence type="predicted"/>
<dbReference type="AlphaFoldDB" id="A0A7W4IXM0"/>
<feature type="transmembrane region" description="Helical" evidence="2">
    <location>
        <begin position="12"/>
        <end position="31"/>
    </location>
</feature>
<evidence type="ECO:0000256" key="2">
    <source>
        <dbReference type="SAM" id="Phobius"/>
    </source>
</evidence>
<keyword evidence="2" id="KW-0812">Transmembrane</keyword>
<comment type="caution">
    <text evidence="3">The sequence shown here is derived from an EMBL/GenBank/DDBJ whole genome shotgun (WGS) entry which is preliminary data.</text>
</comment>
<feature type="region of interest" description="Disordered" evidence="1">
    <location>
        <begin position="40"/>
        <end position="59"/>
    </location>
</feature>
<dbReference type="Proteomes" id="UP000577891">
    <property type="component" value="Unassembled WGS sequence"/>
</dbReference>
<protein>
    <submittedName>
        <fullName evidence="3">Uncharacterized protein</fullName>
    </submittedName>
</protein>
<reference evidence="3 4" key="1">
    <citation type="submission" date="2020-04" db="EMBL/GenBank/DDBJ databases">
        <title>Description of novel Gluconacetobacter.</title>
        <authorList>
            <person name="Sombolestani A."/>
        </authorList>
    </citation>
    <scope>NUCLEOTIDE SEQUENCE [LARGE SCALE GENOMIC DNA]</scope>
    <source>
        <strain evidence="3 4">LMG 27724</strain>
    </source>
</reference>
<organism evidence="3 4">
    <name type="scientific">Gluconacetobacter asukensis</name>
    <dbReference type="NCBI Taxonomy" id="1017181"/>
    <lineage>
        <taxon>Bacteria</taxon>
        <taxon>Pseudomonadati</taxon>
        <taxon>Pseudomonadota</taxon>
        <taxon>Alphaproteobacteria</taxon>
        <taxon>Acetobacterales</taxon>
        <taxon>Acetobacteraceae</taxon>
        <taxon>Gluconacetobacter</taxon>
    </lineage>
</organism>
<evidence type="ECO:0000313" key="4">
    <source>
        <dbReference type="Proteomes" id="UP000577891"/>
    </source>
</evidence>
<keyword evidence="4" id="KW-1185">Reference proteome</keyword>
<sequence length="59" mass="5960">MTKPDPSPAGKLAFLAILLAMTIGLGVYTIHSAFTALHSTVEGGTPTTPPPAPADSAKQ</sequence>
<evidence type="ECO:0000256" key="1">
    <source>
        <dbReference type="SAM" id="MobiDB-lite"/>
    </source>
</evidence>
<gene>
    <name evidence="3" type="ORF">HLH35_02225</name>
</gene>
<dbReference type="RefSeq" id="WP_182977552.1">
    <property type="nucleotide sequence ID" value="NZ_BAABGB010000014.1"/>
</dbReference>
<keyword evidence="2" id="KW-1133">Transmembrane helix</keyword>
<dbReference type="EMBL" id="JABEQE010000001">
    <property type="protein sequence ID" value="MBB2170945.1"/>
    <property type="molecule type" value="Genomic_DNA"/>
</dbReference>
<accession>A0A7W4IXM0</accession>
<name>A0A7W4IXM0_9PROT</name>
<keyword evidence="2" id="KW-0472">Membrane</keyword>
<evidence type="ECO:0000313" key="3">
    <source>
        <dbReference type="EMBL" id="MBB2170945.1"/>
    </source>
</evidence>